<evidence type="ECO:0000256" key="2">
    <source>
        <dbReference type="ARBA" id="ARBA00008124"/>
    </source>
</evidence>
<name>A0A8K0F074_BRALA</name>
<evidence type="ECO:0000256" key="5">
    <source>
        <dbReference type="ARBA" id="ARBA00022968"/>
    </source>
</evidence>
<evidence type="ECO:0000256" key="10">
    <source>
        <dbReference type="SAM" id="Phobius"/>
    </source>
</evidence>
<comment type="subcellular location">
    <subcellularLocation>
        <location evidence="1">Golgi apparatus membrane</location>
        <topology evidence="1">Single-pass type II membrane protein</topology>
    </subcellularLocation>
</comment>
<evidence type="ECO:0000256" key="9">
    <source>
        <dbReference type="ARBA" id="ARBA00023180"/>
    </source>
</evidence>
<dbReference type="Pfam" id="PF06990">
    <property type="entry name" value="Gal-3-0_sulfotr"/>
    <property type="match status" value="2"/>
</dbReference>
<dbReference type="AlphaFoldDB" id="A0A8K0F074"/>
<keyword evidence="3" id="KW-0808">Transferase</keyword>
<evidence type="ECO:0000256" key="8">
    <source>
        <dbReference type="ARBA" id="ARBA00023136"/>
    </source>
</evidence>
<dbReference type="GO" id="GO:0000139">
    <property type="term" value="C:Golgi membrane"/>
    <property type="evidence" value="ECO:0007669"/>
    <property type="project" value="UniProtKB-SubCell"/>
</dbReference>
<reference evidence="11" key="1">
    <citation type="submission" date="2022-01" db="EMBL/GenBank/DDBJ databases">
        <authorList>
            <person name="Braso-Vives M."/>
        </authorList>
    </citation>
    <scope>NUCLEOTIDE SEQUENCE</scope>
</reference>
<organism evidence="11 12">
    <name type="scientific">Branchiostoma lanceolatum</name>
    <name type="common">Common lancelet</name>
    <name type="synonym">Amphioxus lanceolatum</name>
    <dbReference type="NCBI Taxonomy" id="7740"/>
    <lineage>
        <taxon>Eukaryota</taxon>
        <taxon>Metazoa</taxon>
        <taxon>Chordata</taxon>
        <taxon>Cephalochordata</taxon>
        <taxon>Leptocardii</taxon>
        <taxon>Amphioxiformes</taxon>
        <taxon>Branchiostomatidae</taxon>
        <taxon>Branchiostoma</taxon>
    </lineage>
</organism>
<dbReference type="GO" id="GO:0001733">
    <property type="term" value="F:galactosylceramide sulfotransferase activity"/>
    <property type="evidence" value="ECO:0007669"/>
    <property type="project" value="InterPro"/>
</dbReference>
<dbReference type="PANTHER" id="PTHR14647:SF87">
    <property type="entry name" value="PUTATIVE-RELATED"/>
    <property type="match status" value="1"/>
</dbReference>
<evidence type="ECO:0000256" key="1">
    <source>
        <dbReference type="ARBA" id="ARBA00004323"/>
    </source>
</evidence>
<feature type="transmembrane region" description="Helical" evidence="10">
    <location>
        <begin position="6"/>
        <end position="24"/>
    </location>
</feature>
<keyword evidence="12" id="KW-1185">Reference proteome</keyword>
<dbReference type="PANTHER" id="PTHR14647">
    <property type="entry name" value="GALACTOSE-3-O-SULFOTRANSFERASE"/>
    <property type="match status" value="1"/>
</dbReference>
<evidence type="ECO:0000313" key="11">
    <source>
        <dbReference type="EMBL" id="CAH1269090.1"/>
    </source>
</evidence>
<evidence type="ECO:0000256" key="7">
    <source>
        <dbReference type="ARBA" id="ARBA00023034"/>
    </source>
</evidence>
<keyword evidence="9" id="KW-0325">Glycoprotein</keyword>
<keyword evidence="5" id="KW-0735">Signal-anchor</keyword>
<dbReference type="SUPFAM" id="SSF52540">
    <property type="entry name" value="P-loop containing nucleoside triphosphate hydrolases"/>
    <property type="match status" value="2"/>
</dbReference>
<dbReference type="EMBL" id="OV696692">
    <property type="protein sequence ID" value="CAH1269090.1"/>
    <property type="molecule type" value="Genomic_DNA"/>
</dbReference>
<gene>
    <name evidence="11" type="primary">GAL3ST1</name>
    <name evidence="11" type="ORF">BLAG_LOCUS21834</name>
</gene>
<dbReference type="InterPro" id="IPR009729">
    <property type="entry name" value="Gal-3-0_sulfotransfrase"/>
</dbReference>
<keyword evidence="8 10" id="KW-0472">Membrane</keyword>
<accession>A0A8K0F074</accession>
<evidence type="ECO:0000256" key="4">
    <source>
        <dbReference type="ARBA" id="ARBA00022692"/>
    </source>
</evidence>
<evidence type="ECO:0000256" key="6">
    <source>
        <dbReference type="ARBA" id="ARBA00022989"/>
    </source>
</evidence>
<dbReference type="InterPro" id="IPR027417">
    <property type="entry name" value="P-loop_NTPase"/>
</dbReference>
<protein>
    <submittedName>
        <fullName evidence="11">GAL3ST1 protein</fullName>
    </submittedName>
</protein>
<evidence type="ECO:0000256" key="3">
    <source>
        <dbReference type="ARBA" id="ARBA00022679"/>
    </source>
</evidence>
<keyword evidence="4 10" id="KW-0812">Transmembrane</keyword>
<sequence length="842" mass="98151">MLDVRQQVVCGVAILVAVGILSFLSSSLDLNEERVYHIPHIKGSQLRVCKPETNVAFIKTHKTGSSTMMQVFQRFGYLRNLSFVLPKSGNINGLYPYGIWNTTKYLPLEGKKFDILTHHAVYDRARITQLLSENATFVTIIREPMGRLKSAFNFYKLAKKFRISEPNALLKFLENLGKYENNITKNSDSLVKNNIALELGFPLKKLSSKDGVKNDTIIRDFVNKISREFDLVMVMEYFDESLVLLRRMLCWDMRDILNFKYNSYRYDLGNASFSEQLIQNYRQQNAIDYALYEHFNRTLWRKMNMAGSDFREELAHFRWLQTTMKTQCNRQSDDFAPIYIGETAWNAGFHIDATFCTWMKTWNMCYFTLLRDRNLRIQQYKRKIPGRTKMSGVRQQVVCGFAILAAVGILSLLSSSLDLNKERVYYMPPIQGSQLRVCKPETNVAFIKTHKTGSSTMMQVFQRFGYLRNLSFVLPKSGTINGLYPYGIRNTTKYLPPEGKKFDILTHHAVYDRARMTQLLSENATFVTIIREPVGRLKSAFNFYKLAKKFRISGPNALLKFLENPGKYENNITKNSDSLVKNNIALELSFPLKKLSSKNGVKNDIIIRDFVDKISREFDLVMVMEYFDESLVLLRRLMCWDMHDILNFKYNSYKYDLGNTSLSEQLIQNYRQHNAIDYALYEHFNRTLWRKINMAGSDFREELAHFRWLQTTMKTQCNRQSDDFAPIYIGETAWNAGFHIDATFCTWMKMWHQCYFTLLRDRNLRIQQYKQGIQQGPNPSAKCGFYCRPYCVLCTDIKKFCTRHEYVTHLYREGLLLPDQSSSVKVIGHNQAIHGGIPEAIS</sequence>
<proteinExistence type="inferred from homology"/>
<dbReference type="OrthoDB" id="514299at2759"/>
<comment type="similarity">
    <text evidence="2">Belongs to the galactose-3-O-sulfotransferase family.</text>
</comment>
<dbReference type="Proteomes" id="UP000838412">
    <property type="component" value="Chromosome 7"/>
</dbReference>
<dbReference type="GO" id="GO:0009247">
    <property type="term" value="P:glycolipid biosynthetic process"/>
    <property type="evidence" value="ECO:0007669"/>
    <property type="project" value="InterPro"/>
</dbReference>
<keyword evidence="7" id="KW-0333">Golgi apparatus</keyword>
<dbReference type="Gene3D" id="3.40.50.300">
    <property type="entry name" value="P-loop containing nucleotide triphosphate hydrolases"/>
    <property type="match status" value="2"/>
</dbReference>
<keyword evidence="6 10" id="KW-1133">Transmembrane helix</keyword>
<evidence type="ECO:0000313" key="12">
    <source>
        <dbReference type="Proteomes" id="UP000838412"/>
    </source>
</evidence>